<feature type="domain" description="S1 motif" evidence="1">
    <location>
        <begin position="8"/>
        <end position="83"/>
    </location>
</feature>
<gene>
    <name evidence="2" type="ORF">NtB2_00738</name>
</gene>
<dbReference type="OrthoDB" id="9810507at2"/>
<dbReference type="PROSITE" id="PS50126">
    <property type="entry name" value="S1"/>
    <property type="match status" value="1"/>
</dbReference>
<dbReference type="InterPro" id="IPR012340">
    <property type="entry name" value="NA-bd_OB-fold"/>
</dbReference>
<dbReference type="PANTHER" id="PTHR10724">
    <property type="entry name" value="30S RIBOSOMAL PROTEIN S1"/>
    <property type="match status" value="1"/>
</dbReference>
<dbReference type="Pfam" id="PF00575">
    <property type="entry name" value="S1"/>
    <property type="match status" value="1"/>
</dbReference>
<evidence type="ECO:0000313" key="3">
    <source>
        <dbReference type="Proteomes" id="UP000245021"/>
    </source>
</evidence>
<dbReference type="EMBL" id="BFFO01000004">
    <property type="protein sequence ID" value="GBG96614.1"/>
    <property type="molecule type" value="Genomic_DNA"/>
</dbReference>
<evidence type="ECO:0000259" key="1">
    <source>
        <dbReference type="PROSITE" id="PS50126"/>
    </source>
</evidence>
<dbReference type="PANTHER" id="PTHR10724:SF10">
    <property type="entry name" value="S1 RNA-BINDING DOMAIN-CONTAINING PROTEIN 1"/>
    <property type="match status" value="1"/>
</dbReference>
<reference evidence="2 3" key="1">
    <citation type="journal article" date="2018" name="Genome Announc.">
        <title>Draft Genome Sequence of Lactococcus sp. Strain NtB2 (JCM 32569), Isolated from the Gut of the Higher Termite Nasutitermes takasagoensis.</title>
        <authorList>
            <person name="Noda S."/>
            <person name="Aihara C."/>
            <person name="Yuki M."/>
            <person name="Ohkuma M."/>
        </authorList>
    </citation>
    <scope>NUCLEOTIDE SEQUENCE [LARGE SCALE GENOMIC DNA]</scope>
    <source>
        <strain evidence="2 3">NtB2</strain>
    </source>
</reference>
<dbReference type="RefSeq" id="WP_109245594.1">
    <property type="nucleotide sequence ID" value="NZ_BFFO01000004.1"/>
</dbReference>
<dbReference type="InterPro" id="IPR003029">
    <property type="entry name" value="S1_domain"/>
</dbReference>
<dbReference type="Proteomes" id="UP000245021">
    <property type="component" value="Unassembled WGS sequence"/>
</dbReference>
<dbReference type="SMART" id="SM00316">
    <property type="entry name" value="S1"/>
    <property type="match status" value="1"/>
</dbReference>
<dbReference type="GO" id="GO:0003729">
    <property type="term" value="F:mRNA binding"/>
    <property type="evidence" value="ECO:0007669"/>
    <property type="project" value="TreeGrafter"/>
</dbReference>
<dbReference type="InterPro" id="IPR050437">
    <property type="entry name" value="Ribos_protein_bS1-like"/>
</dbReference>
<proteinExistence type="predicted"/>
<evidence type="ECO:0000313" key="2">
    <source>
        <dbReference type="EMBL" id="GBG96614.1"/>
    </source>
</evidence>
<protein>
    <submittedName>
        <fullName evidence="2">RNA-binding protein</fullName>
    </submittedName>
</protein>
<dbReference type="SUPFAM" id="SSF50249">
    <property type="entry name" value="Nucleic acid-binding proteins"/>
    <property type="match status" value="1"/>
</dbReference>
<sequence length="134" mass="15726">MDKNVKIGDVVEAEIIGLQDYGCFVKFHITAEKILEYKGLIHISEIQSGFIKNIHEVVKLNQKIKAQIIDIDEYSGKISLSMRSLEEAPKVHHYYRKKYFTDNRLNIGFSSLDKHLKDWVRENEAYLSQQQKRK</sequence>
<name>A0A2R5HEX3_9LACT</name>
<dbReference type="AlphaFoldDB" id="A0A2R5HEX3"/>
<keyword evidence="3" id="KW-1185">Reference proteome</keyword>
<dbReference type="Gene3D" id="2.40.50.140">
    <property type="entry name" value="Nucleic acid-binding proteins"/>
    <property type="match status" value="1"/>
</dbReference>
<dbReference type="GO" id="GO:0006412">
    <property type="term" value="P:translation"/>
    <property type="evidence" value="ECO:0007669"/>
    <property type="project" value="TreeGrafter"/>
</dbReference>
<organism evidence="2 3">
    <name type="scientific">Lactococcus termiticola</name>
    <dbReference type="NCBI Taxonomy" id="2169526"/>
    <lineage>
        <taxon>Bacteria</taxon>
        <taxon>Bacillati</taxon>
        <taxon>Bacillota</taxon>
        <taxon>Bacilli</taxon>
        <taxon>Lactobacillales</taxon>
        <taxon>Streptococcaceae</taxon>
        <taxon>Lactococcus</taxon>
    </lineage>
</organism>
<accession>A0A2R5HEX3</accession>
<dbReference type="GO" id="GO:0003735">
    <property type="term" value="F:structural constituent of ribosome"/>
    <property type="evidence" value="ECO:0007669"/>
    <property type="project" value="TreeGrafter"/>
</dbReference>
<dbReference type="NCBIfam" id="NF040579">
    <property type="entry name" value="S1_dom_CvfD"/>
    <property type="match status" value="1"/>
</dbReference>
<comment type="caution">
    <text evidence="2">The sequence shown here is derived from an EMBL/GenBank/DDBJ whole genome shotgun (WGS) entry which is preliminary data.</text>
</comment>